<accession>A0AAV2P7S6</accession>
<reference evidence="3" key="1">
    <citation type="submission" date="2024-04" db="EMBL/GenBank/DDBJ databases">
        <authorList>
            <consortium name="Molecular Ecology Group"/>
        </authorList>
    </citation>
    <scope>NUCLEOTIDE SEQUENCE</scope>
</reference>
<sequence>MFSLHSYKTLYNVCTKFYATTARHPTASIIVIGDEILKAQVKDTNSYYMCNLLYKCGIKVKKISVISDNVDEISKEIRNASNKYTYVITSGGIGPTHDDVTYEGLAKAFDDTLHYHPKLVDIIKYQFGINDASSLAYKMAQIPQKASLKFGSNPSMEKAITYLYIVLENVYVFPGSPVFFEKSFQNLYKELLSTNRRFIKEELFINAREEIFVNALSTVVKEFPNVTFGSYPVNNCRYFKAFVTIESDNKSDIKKAKQRFCNLSSTNIFVNFDRMPHIDCITKYNEFLQSCLRRSIYEQSLEKLRQLCQNLDHVSIHIDGSIESSVVIHLAHIFKTQLHFNNKLQVVYFKEKQSTDLEEFVKEMIDKYNLTVYIVEAAPDKRINKLIFMQPHLRTLLIGKVEEVGEDEVSHNYNSLNNVDQLQIYNLFHKWTNEDVWIFASSLYLPYISTV</sequence>
<dbReference type="InterPro" id="IPR056596">
    <property type="entry name" value="FLAD1_M"/>
</dbReference>
<dbReference type="Proteomes" id="UP001497644">
    <property type="component" value="Chromosome 8"/>
</dbReference>
<dbReference type="EMBL" id="OZ034831">
    <property type="protein sequence ID" value="CAL1688628.1"/>
    <property type="molecule type" value="Genomic_DNA"/>
</dbReference>
<dbReference type="Gene3D" id="3.40.980.10">
    <property type="entry name" value="MoaB/Mog-like domain"/>
    <property type="match status" value="1"/>
</dbReference>
<name>A0AAV2P7S6_9HYME</name>
<evidence type="ECO:0000259" key="2">
    <source>
        <dbReference type="SMART" id="SM00852"/>
    </source>
</evidence>
<dbReference type="InterPro" id="IPR036425">
    <property type="entry name" value="MoaB/Mog-like_dom_sf"/>
</dbReference>
<dbReference type="Pfam" id="PF24102">
    <property type="entry name" value="FLAD1_M"/>
    <property type="match status" value="1"/>
</dbReference>
<comment type="similarity">
    <text evidence="1">In the N-terminal section; belongs to the MoaB/Mog family.</text>
</comment>
<feature type="domain" description="MoaB/Mog" evidence="2">
    <location>
        <begin position="28"/>
        <end position="195"/>
    </location>
</feature>
<dbReference type="Gene3D" id="3.40.50.620">
    <property type="entry name" value="HUPs"/>
    <property type="match status" value="1"/>
</dbReference>
<dbReference type="SUPFAM" id="SSF52402">
    <property type="entry name" value="Adenine nucleotide alpha hydrolases-like"/>
    <property type="match status" value="1"/>
</dbReference>
<dbReference type="PANTHER" id="PTHR13939:SF0">
    <property type="entry name" value="NMN AMIDOHYDROLASE-LIKE PROTEIN YFAY"/>
    <property type="match status" value="1"/>
</dbReference>
<dbReference type="InterPro" id="IPR001453">
    <property type="entry name" value="MoaB/Mog_dom"/>
</dbReference>
<organism evidence="3 4">
    <name type="scientific">Lasius platythorax</name>
    <dbReference type="NCBI Taxonomy" id="488582"/>
    <lineage>
        <taxon>Eukaryota</taxon>
        <taxon>Metazoa</taxon>
        <taxon>Ecdysozoa</taxon>
        <taxon>Arthropoda</taxon>
        <taxon>Hexapoda</taxon>
        <taxon>Insecta</taxon>
        <taxon>Pterygota</taxon>
        <taxon>Neoptera</taxon>
        <taxon>Endopterygota</taxon>
        <taxon>Hymenoptera</taxon>
        <taxon>Apocrita</taxon>
        <taxon>Aculeata</taxon>
        <taxon>Formicoidea</taxon>
        <taxon>Formicidae</taxon>
        <taxon>Formicinae</taxon>
        <taxon>Lasius</taxon>
        <taxon>Lasius</taxon>
    </lineage>
</organism>
<evidence type="ECO:0000313" key="4">
    <source>
        <dbReference type="Proteomes" id="UP001497644"/>
    </source>
</evidence>
<gene>
    <name evidence="3" type="ORF">LPLAT_LOCUS13658</name>
</gene>
<evidence type="ECO:0000313" key="3">
    <source>
        <dbReference type="EMBL" id="CAL1688628.1"/>
    </source>
</evidence>
<dbReference type="AlphaFoldDB" id="A0AAV2P7S6"/>
<dbReference type="SMART" id="SM00852">
    <property type="entry name" value="MoCF_biosynth"/>
    <property type="match status" value="1"/>
</dbReference>
<dbReference type="PANTHER" id="PTHR13939">
    <property type="entry name" value="NICOTINAMIDE-NUCLEOTIDE AMIDOHYDROLASE PNCC"/>
    <property type="match status" value="1"/>
</dbReference>
<dbReference type="Pfam" id="PF00994">
    <property type="entry name" value="MoCF_biosynth"/>
    <property type="match status" value="1"/>
</dbReference>
<protein>
    <recommendedName>
        <fullName evidence="2">MoaB/Mog domain-containing protein</fullName>
    </recommendedName>
</protein>
<evidence type="ECO:0000256" key="1">
    <source>
        <dbReference type="ARBA" id="ARBA00007589"/>
    </source>
</evidence>
<dbReference type="InterPro" id="IPR014729">
    <property type="entry name" value="Rossmann-like_a/b/a_fold"/>
</dbReference>
<dbReference type="CDD" id="cd00885">
    <property type="entry name" value="cinA"/>
    <property type="match status" value="1"/>
</dbReference>
<dbReference type="InterPro" id="IPR050101">
    <property type="entry name" value="CinA"/>
</dbReference>
<proteinExistence type="inferred from homology"/>
<keyword evidence="4" id="KW-1185">Reference proteome</keyword>
<dbReference type="SUPFAM" id="SSF53218">
    <property type="entry name" value="Molybdenum cofactor biosynthesis proteins"/>
    <property type="match status" value="1"/>
</dbReference>